<feature type="region of interest" description="Disordered" evidence="1">
    <location>
        <begin position="35"/>
        <end position="61"/>
    </location>
</feature>
<proteinExistence type="predicted"/>
<accession>A0A1M7LNV2</accession>
<dbReference type="EMBL" id="FRBW01000003">
    <property type="protein sequence ID" value="SHM79304.1"/>
    <property type="molecule type" value="Genomic_DNA"/>
</dbReference>
<name>A0A1M7LNV2_9HYPH</name>
<keyword evidence="3" id="KW-1185">Reference proteome</keyword>
<dbReference type="AlphaFoldDB" id="A0A1M7LNV2"/>
<evidence type="ECO:0000313" key="3">
    <source>
        <dbReference type="Proteomes" id="UP000186002"/>
    </source>
</evidence>
<evidence type="ECO:0000256" key="1">
    <source>
        <dbReference type="SAM" id="MobiDB-lite"/>
    </source>
</evidence>
<organism evidence="2 3">
    <name type="scientific">Roseibium suaedae</name>
    <dbReference type="NCBI Taxonomy" id="735517"/>
    <lineage>
        <taxon>Bacteria</taxon>
        <taxon>Pseudomonadati</taxon>
        <taxon>Pseudomonadota</taxon>
        <taxon>Alphaproteobacteria</taxon>
        <taxon>Hyphomicrobiales</taxon>
        <taxon>Stappiaceae</taxon>
        <taxon>Roseibium</taxon>
    </lineage>
</organism>
<dbReference type="Proteomes" id="UP000186002">
    <property type="component" value="Unassembled WGS sequence"/>
</dbReference>
<sequence>MGSLPCANGANAFEKFPFPCAVNTPSLILRNREAVSRRMGGKQASHPGRPQAAARLGDRFQRRRLSPVKMASAIQTITKVISVVGIKGSFQTNTAMMK</sequence>
<gene>
    <name evidence="2" type="ORF">SAMN05444272_3252</name>
</gene>
<evidence type="ECO:0000313" key="2">
    <source>
        <dbReference type="EMBL" id="SHM79304.1"/>
    </source>
</evidence>
<protein>
    <submittedName>
        <fullName evidence="2">Uncharacterized protein</fullName>
    </submittedName>
</protein>
<reference evidence="2 3" key="1">
    <citation type="submission" date="2016-11" db="EMBL/GenBank/DDBJ databases">
        <authorList>
            <person name="Jaros S."/>
            <person name="Januszkiewicz K."/>
            <person name="Wedrychowicz H."/>
        </authorList>
    </citation>
    <scope>NUCLEOTIDE SEQUENCE [LARGE SCALE GENOMIC DNA]</scope>
    <source>
        <strain evidence="2 3">DSM 22153</strain>
    </source>
</reference>